<evidence type="ECO:0000313" key="4">
    <source>
        <dbReference type="Proteomes" id="UP001197806"/>
    </source>
</evidence>
<dbReference type="RefSeq" id="WP_221825057.1">
    <property type="nucleotide sequence ID" value="NZ_JACLPZ010000003.1"/>
</dbReference>
<sequence length="461" mass="51918">MKKLCTVSPSPEVINYLTNEYHKKWKPLGFSFKQFLFARDYQNPAHNINGMDDNYVGVAHNGEVELIEIPHTPMTGNLRVMVLLIDFPDLKGELPKEHYEDLLFSRNTYPTGSMADYYDEVSRGKVHVQGEVHGWFRMPQNYTYYTNGHSGIRREDLYPRDARGLAEDAVKTARAQGVNFNTDLDALRNGTVTALFIVHAGRGAEKLPPPLGRNNIWSHKWNLKNPQQVAPGLMVSTYLMVPQEALLGVCAHELGHLAFQWQDFYDANYNEDGDYWDGNGKWDLMASGSYAERELRPVHPVGLHKLQHGWIEHEVINETRTGIVLDPVTLSSGKVLKIKGPGYKNTQYLLLENRAKEKFDKGLPGEGLLVWRIDESKEQEGSVHPGMLLIQADGNNDLLDPNDGNDGDPGDPFPGTSNIIQLSNTGRISTSFPDRPSGVSLKNISYHQETKQIQLDIIIES</sequence>
<organism evidence="3 4">
    <name type="scientific">Bacillus cereus</name>
    <dbReference type="NCBI Taxonomy" id="1396"/>
    <lineage>
        <taxon>Bacteria</taxon>
        <taxon>Bacillati</taxon>
        <taxon>Bacillota</taxon>
        <taxon>Bacilli</taxon>
        <taxon>Bacillales</taxon>
        <taxon>Bacillaceae</taxon>
        <taxon>Bacillus</taxon>
        <taxon>Bacillus cereus group</taxon>
    </lineage>
</organism>
<dbReference type="NCBIfam" id="TIGR03296">
    <property type="entry name" value="M6dom_TIGR03296"/>
    <property type="match status" value="1"/>
</dbReference>
<evidence type="ECO:0000259" key="2">
    <source>
        <dbReference type="Pfam" id="PF05547"/>
    </source>
</evidence>
<dbReference type="Proteomes" id="UP001197806">
    <property type="component" value="Unassembled WGS sequence"/>
</dbReference>
<keyword evidence="3" id="KW-0482">Metalloprotease</keyword>
<proteinExistence type="predicted"/>
<feature type="domain" description="Peptidase M6-like" evidence="2">
    <location>
        <begin position="93"/>
        <end position="293"/>
    </location>
</feature>
<dbReference type="EMBL" id="JACLPZ010000003">
    <property type="protein sequence ID" value="MBY0035647.1"/>
    <property type="molecule type" value="Genomic_DNA"/>
</dbReference>
<keyword evidence="3" id="KW-0645">Protease</keyword>
<gene>
    <name evidence="3" type="ORF">H7U08_03535</name>
</gene>
<dbReference type="GO" id="GO:0008237">
    <property type="term" value="F:metallopeptidase activity"/>
    <property type="evidence" value="ECO:0007669"/>
    <property type="project" value="UniProtKB-KW"/>
</dbReference>
<name>A0AAW4QNC9_BACCE</name>
<accession>A0AAW4QNC9</accession>
<feature type="region of interest" description="Disordered" evidence="1">
    <location>
        <begin position="396"/>
        <end position="418"/>
    </location>
</feature>
<dbReference type="GO" id="GO:0006508">
    <property type="term" value="P:proteolysis"/>
    <property type="evidence" value="ECO:0007669"/>
    <property type="project" value="InterPro"/>
</dbReference>
<comment type="caution">
    <text evidence="3">The sequence shown here is derived from an EMBL/GenBank/DDBJ whole genome shotgun (WGS) entry which is preliminary data.</text>
</comment>
<evidence type="ECO:0000256" key="1">
    <source>
        <dbReference type="SAM" id="MobiDB-lite"/>
    </source>
</evidence>
<dbReference type="AlphaFoldDB" id="A0AAW4QNC9"/>
<dbReference type="PANTHER" id="PTHR41775">
    <property type="entry name" value="SECRETED PROTEIN-RELATED"/>
    <property type="match status" value="1"/>
</dbReference>
<dbReference type="Pfam" id="PF05547">
    <property type="entry name" value="Peptidase_M6"/>
    <property type="match status" value="1"/>
</dbReference>
<protein>
    <submittedName>
        <fullName evidence="3">M6 family metalloprotease domain-containing protein</fullName>
    </submittedName>
</protein>
<dbReference type="InterPro" id="IPR008757">
    <property type="entry name" value="Peptidase_M6-like_domain"/>
</dbReference>
<keyword evidence="3" id="KW-0378">Hydrolase</keyword>
<reference evidence="3" key="1">
    <citation type="submission" date="2020-08" db="EMBL/GenBank/DDBJ databases">
        <title>Fungal Genomes of the International Space Station.</title>
        <authorList>
            <person name="Seuylemezian A."/>
            <person name="Singh N.K."/>
            <person name="Wood J."/>
            <person name="Venkateswaran K."/>
        </authorList>
    </citation>
    <scope>NUCLEOTIDE SEQUENCE</scope>
    <source>
        <strain evidence="3">I2-B2</strain>
    </source>
</reference>
<dbReference type="PANTHER" id="PTHR41775:SF1">
    <property type="entry name" value="PEPTIDASE M6-LIKE DOMAIN-CONTAINING PROTEIN"/>
    <property type="match status" value="1"/>
</dbReference>
<evidence type="ECO:0000313" key="3">
    <source>
        <dbReference type="EMBL" id="MBY0035647.1"/>
    </source>
</evidence>